<feature type="compositionally biased region" description="Polar residues" evidence="2">
    <location>
        <begin position="262"/>
        <end position="273"/>
    </location>
</feature>
<name>A0A5C3N7S3_9AGAM</name>
<feature type="region of interest" description="Disordered" evidence="2">
    <location>
        <begin position="1"/>
        <end position="23"/>
    </location>
</feature>
<dbReference type="InterPro" id="IPR037393">
    <property type="entry name" value="Bud22/SRFB1"/>
</dbReference>
<dbReference type="GO" id="GO:0005634">
    <property type="term" value="C:nucleus"/>
    <property type="evidence" value="ECO:0007669"/>
    <property type="project" value="TreeGrafter"/>
</dbReference>
<dbReference type="EMBL" id="ML213509">
    <property type="protein sequence ID" value="TFK52536.1"/>
    <property type="molecule type" value="Genomic_DNA"/>
</dbReference>
<dbReference type="InterPro" id="IPR015158">
    <property type="entry name" value="Bud22_dom"/>
</dbReference>
<dbReference type="OrthoDB" id="3364872at2759"/>
<keyword evidence="1" id="KW-0175">Coiled coil</keyword>
<dbReference type="PANTHER" id="PTHR23325">
    <property type="entry name" value="SERUM RESPONSE FACTOR-BINDING"/>
    <property type="match status" value="1"/>
</dbReference>
<feature type="compositionally biased region" description="Low complexity" evidence="2">
    <location>
        <begin position="228"/>
        <end position="237"/>
    </location>
</feature>
<evidence type="ECO:0000313" key="4">
    <source>
        <dbReference type="EMBL" id="TFK52536.1"/>
    </source>
</evidence>
<feature type="compositionally biased region" description="Basic and acidic residues" evidence="2">
    <location>
        <begin position="384"/>
        <end position="408"/>
    </location>
</feature>
<dbReference type="GO" id="GO:0030490">
    <property type="term" value="P:maturation of SSU-rRNA"/>
    <property type="evidence" value="ECO:0007669"/>
    <property type="project" value="TreeGrafter"/>
</dbReference>
<keyword evidence="5" id="KW-1185">Reference proteome</keyword>
<dbReference type="STRING" id="5364.A0A5C3N7S3"/>
<evidence type="ECO:0000259" key="3">
    <source>
        <dbReference type="Pfam" id="PF09073"/>
    </source>
</evidence>
<dbReference type="Proteomes" id="UP000305948">
    <property type="component" value="Unassembled WGS sequence"/>
</dbReference>
<evidence type="ECO:0000313" key="5">
    <source>
        <dbReference type="Proteomes" id="UP000305948"/>
    </source>
</evidence>
<evidence type="ECO:0000256" key="1">
    <source>
        <dbReference type="ARBA" id="ARBA00023054"/>
    </source>
</evidence>
<feature type="compositionally biased region" description="Basic residues" evidence="2">
    <location>
        <begin position="301"/>
        <end position="311"/>
    </location>
</feature>
<reference evidence="4 5" key="1">
    <citation type="journal article" date="2019" name="Nat. Ecol. Evol.">
        <title>Megaphylogeny resolves global patterns of mushroom evolution.</title>
        <authorList>
            <person name="Varga T."/>
            <person name="Krizsan K."/>
            <person name="Foldi C."/>
            <person name="Dima B."/>
            <person name="Sanchez-Garcia M."/>
            <person name="Sanchez-Ramirez S."/>
            <person name="Szollosi G.J."/>
            <person name="Szarkandi J.G."/>
            <person name="Papp V."/>
            <person name="Albert L."/>
            <person name="Andreopoulos W."/>
            <person name="Angelini C."/>
            <person name="Antonin V."/>
            <person name="Barry K.W."/>
            <person name="Bougher N.L."/>
            <person name="Buchanan P."/>
            <person name="Buyck B."/>
            <person name="Bense V."/>
            <person name="Catcheside P."/>
            <person name="Chovatia M."/>
            <person name="Cooper J."/>
            <person name="Damon W."/>
            <person name="Desjardin D."/>
            <person name="Finy P."/>
            <person name="Geml J."/>
            <person name="Haridas S."/>
            <person name="Hughes K."/>
            <person name="Justo A."/>
            <person name="Karasinski D."/>
            <person name="Kautmanova I."/>
            <person name="Kiss B."/>
            <person name="Kocsube S."/>
            <person name="Kotiranta H."/>
            <person name="LaButti K.M."/>
            <person name="Lechner B.E."/>
            <person name="Liimatainen K."/>
            <person name="Lipzen A."/>
            <person name="Lukacs Z."/>
            <person name="Mihaltcheva S."/>
            <person name="Morgado L.N."/>
            <person name="Niskanen T."/>
            <person name="Noordeloos M.E."/>
            <person name="Ohm R.A."/>
            <person name="Ortiz-Santana B."/>
            <person name="Ovrebo C."/>
            <person name="Racz N."/>
            <person name="Riley R."/>
            <person name="Savchenko A."/>
            <person name="Shiryaev A."/>
            <person name="Soop K."/>
            <person name="Spirin V."/>
            <person name="Szebenyi C."/>
            <person name="Tomsovsky M."/>
            <person name="Tulloss R.E."/>
            <person name="Uehling J."/>
            <person name="Grigoriev I.V."/>
            <person name="Vagvolgyi C."/>
            <person name="Papp T."/>
            <person name="Martin F.M."/>
            <person name="Miettinen O."/>
            <person name="Hibbett D.S."/>
            <person name="Nagy L.G."/>
        </authorList>
    </citation>
    <scope>NUCLEOTIDE SEQUENCE [LARGE SCALE GENOMIC DNA]</scope>
    <source>
        <strain evidence="4 5">OMC1185</strain>
    </source>
</reference>
<feature type="compositionally biased region" description="Basic and acidic residues" evidence="2">
    <location>
        <begin position="7"/>
        <end position="17"/>
    </location>
</feature>
<feature type="compositionally biased region" description="Acidic residues" evidence="2">
    <location>
        <begin position="192"/>
        <end position="223"/>
    </location>
</feature>
<dbReference type="PANTHER" id="PTHR23325:SF1">
    <property type="entry name" value="SERUM RESPONSE FACTOR-BINDING PROTEIN 1"/>
    <property type="match status" value="1"/>
</dbReference>
<accession>A0A5C3N7S3</accession>
<dbReference type="Pfam" id="PF09073">
    <property type="entry name" value="BUD22"/>
    <property type="match status" value="1"/>
</dbReference>
<feature type="region of interest" description="Disordered" evidence="2">
    <location>
        <begin position="162"/>
        <end position="429"/>
    </location>
</feature>
<dbReference type="AlphaFoldDB" id="A0A5C3N7S3"/>
<protein>
    <submittedName>
        <fullName evidence="4">Bud-site selection protein</fullName>
    </submittedName>
</protein>
<feature type="domain" description="Bud22" evidence="3">
    <location>
        <begin position="24"/>
        <end position="429"/>
    </location>
</feature>
<dbReference type="GO" id="GO:0030686">
    <property type="term" value="C:90S preribosome"/>
    <property type="evidence" value="ECO:0007669"/>
    <property type="project" value="TreeGrafter"/>
</dbReference>
<sequence length="429" mass="46368">MRGLKRKWSDKEHETADNRIAGKLHHGLREVKKAVKAAKTYETQKLVKRLKEARSSTKPNSSNTVGELEAELDYMKRISPDQVAATALKTKLNKNHSLRNNDQMQSAITSQLTPNCVVPAEPGSPLAKVQARLLSSKVVANAAVAVVHSILRFLHPESAVSNAADGVEDDAQTSDRPHKLSRLRTESPGGSDLEDDDDGDAASVESDEEDAYQGSDDAPEEEVGSGGASDDSGVIHSDAYDEDDPDSDDPHANSRSTKSEGAGNSKSDSTFLPSLSVGFIRGDSDSDFSDGEAASILGGPKKNRRGQRARRAIWEKKFGKNANHIKKGRDQGSSQGGARDRRGGGQESFARYNKRGEGTAESASKHPPRRANPGAVPAQSNARMDTHPRVPNARPKEEKPLHPSWEAKKKLKEKQAASIVPPQGKKIKF</sequence>
<proteinExistence type="predicted"/>
<organism evidence="4 5">
    <name type="scientific">Heliocybe sulcata</name>
    <dbReference type="NCBI Taxonomy" id="5364"/>
    <lineage>
        <taxon>Eukaryota</taxon>
        <taxon>Fungi</taxon>
        <taxon>Dikarya</taxon>
        <taxon>Basidiomycota</taxon>
        <taxon>Agaricomycotina</taxon>
        <taxon>Agaricomycetes</taxon>
        <taxon>Gloeophyllales</taxon>
        <taxon>Gloeophyllaceae</taxon>
        <taxon>Heliocybe</taxon>
    </lineage>
</organism>
<evidence type="ECO:0000256" key="2">
    <source>
        <dbReference type="SAM" id="MobiDB-lite"/>
    </source>
</evidence>
<gene>
    <name evidence="4" type="ORF">OE88DRAFT_1807423</name>
</gene>